<sequence>MEKETVKLSVTVTGVPQPQVSWFKDDKPVEIDNVHVISKEEGSGQFTLTIRDSKVTDKGKYSCRASNVAGEATTEASVHIAKESSAPQFTEFLKPMKVMEKETVKLSVTVSGVPQPQVSWFKDDKPVEIDNVHTIVKDEGSGHYTLTIHDTKVTDVGKYSCKATNEAGEARTEASVHITKEVAGPQFTEFLKPMHIQEKETVTLSVTVTGVPQPQVSWYKDNQPVEIDNVHVISKDEGSGHFTLTIHDTKVTDVGRYSCRAINEAGEARTEATVNIAKASAAPQFTEFLRPVQVKETETVELSVTVGGGTPIQVQWFKDDKPVEIDNVHIISKDEGSGHYTLTIHDTKVTDVGRYACKATNVAGEARTEANVSIAKATSNAPQFTEFLQPVQVKETETVQLSVTVGGATPIKVEWFKDDKPVEIDNVHTIVKDEGSGHYTLTIHDTKVTDVGRYSCKATNEMGEARTEANVIITKESAAPQFIEFLRPVQVKESETVQLSVTVGGGTPIQVEWFKDDKPIEIDSVHLIAKDEGSGQFTLTIKDTKVTDSGRYACKATNVAGTARTETNVVIAKAAAAPQFTEFLRPMQVMESETVKLSVTIEGVPQPQVTWYKDDKPIEIDNVHYVTKDEGSGHFTLTIKDTKVTDVGRYSCKASNESGEARTEANILIAKVSTAPQFTDFLRPIEAKETETVQLSVTVTGAPQPKVEWFKDDKPVEIDNVHVIAKDEGSGHFTLTIQDTKVTDVGRYSCRATNAVGIAQTEASVMIAKKSTAPEFTEMLRPVEVREKETINLTVTVTGQPQPQVAWFKDDKPVEIDNVHILKKDDGSGHFTLTIKEARSTDAGVYSARATNESGEARSDATVVVGQKPIAPVFTSELKATEVKETETVQMTVSVEGSPQPQVAWYKDNVKIEVDNVRVSVREETQGRYTLEIKDARLTDIGNYICKASSAAGEAQAAATMAVVENVEMPQFTEGLKPIEVEEGKPAELTCTVVGKPEPEVVWLRDGVPVQIDGSHVIRKDSEGKHTLIIKDVTAKDVGSYTCEAVNKAGKEVSVAEVKIPKYGFEQGEVEGAATP</sequence>
<dbReference type="GO" id="GO:0031672">
    <property type="term" value="C:A band"/>
    <property type="evidence" value="ECO:0007669"/>
    <property type="project" value="UniProtKB-SubCell"/>
</dbReference>
<dbReference type="PROSITE" id="PS50835">
    <property type="entry name" value="IG_LIKE"/>
    <property type="match status" value="11"/>
</dbReference>
<feature type="domain" description="Ig-like" evidence="6">
    <location>
        <begin position="382"/>
        <end position="474"/>
    </location>
</feature>
<reference evidence="7 8" key="1">
    <citation type="submission" date="2014-10" db="EMBL/GenBank/DDBJ databases">
        <title>Draft genome of the hookworm Ancylostoma caninum.</title>
        <authorList>
            <person name="Mitreva M."/>
        </authorList>
    </citation>
    <scope>NUCLEOTIDE SEQUENCE [LARGE SCALE GENOMIC DNA]</scope>
    <source>
        <strain evidence="7 8">Baltimore</strain>
    </source>
</reference>
<dbReference type="PANTHER" id="PTHR35971:SF5">
    <property type="entry name" value="OBSCURIN LIKE CYTOSKELETAL ADAPTOR 1"/>
    <property type="match status" value="1"/>
</dbReference>
<dbReference type="FunFam" id="2.60.40.10:FF:000425">
    <property type="entry name" value="Myosin light chain kinase"/>
    <property type="match status" value="7"/>
</dbReference>
<evidence type="ECO:0000256" key="5">
    <source>
        <dbReference type="ARBA" id="ARBA00023319"/>
    </source>
</evidence>
<organism evidence="7 8">
    <name type="scientific">Ancylostoma caninum</name>
    <name type="common">Dog hookworm</name>
    <dbReference type="NCBI Taxonomy" id="29170"/>
    <lineage>
        <taxon>Eukaryota</taxon>
        <taxon>Metazoa</taxon>
        <taxon>Ecdysozoa</taxon>
        <taxon>Nematoda</taxon>
        <taxon>Chromadorea</taxon>
        <taxon>Rhabditida</taxon>
        <taxon>Rhabditina</taxon>
        <taxon>Rhabditomorpha</taxon>
        <taxon>Strongyloidea</taxon>
        <taxon>Ancylostomatidae</taxon>
        <taxon>Ancylostomatinae</taxon>
        <taxon>Ancylostoma</taxon>
    </lineage>
</organism>
<dbReference type="GO" id="GO:0019899">
    <property type="term" value="F:enzyme binding"/>
    <property type="evidence" value="ECO:0007669"/>
    <property type="project" value="UniProtKB-ARBA"/>
</dbReference>
<dbReference type="GO" id="GO:0045989">
    <property type="term" value="P:positive regulation of striated muscle contraction"/>
    <property type="evidence" value="ECO:0007669"/>
    <property type="project" value="UniProtKB-ARBA"/>
</dbReference>
<dbReference type="FunFam" id="2.60.40.10:FF:000107">
    <property type="entry name" value="Myosin, light chain kinase a"/>
    <property type="match status" value="4"/>
</dbReference>
<dbReference type="SMART" id="SM00409">
    <property type="entry name" value="IG"/>
    <property type="match status" value="11"/>
</dbReference>
<feature type="domain" description="Ig-like" evidence="6">
    <location>
        <begin position="185"/>
        <end position="275"/>
    </location>
</feature>
<feature type="domain" description="Ig-like" evidence="6">
    <location>
        <begin position="1"/>
        <end position="79"/>
    </location>
</feature>
<dbReference type="EMBL" id="JOJR01000066">
    <property type="protein sequence ID" value="RCN47218.1"/>
    <property type="molecule type" value="Genomic_DNA"/>
</dbReference>
<dbReference type="GO" id="GO:0060298">
    <property type="term" value="P:positive regulation of sarcomere organization"/>
    <property type="evidence" value="ECO:0007669"/>
    <property type="project" value="UniProtKB-ARBA"/>
</dbReference>
<feature type="domain" description="Ig-like" evidence="6">
    <location>
        <begin position="578"/>
        <end position="668"/>
    </location>
</feature>
<gene>
    <name evidence="7" type="ORF">ANCCAN_06798</name>
</gene>
<dbReference type="InterPro" id="IPR007110">
    <property type="entry name" value="Ig-like_dom"/>
</dbReference>
<dbReference type="InterPro" id="IPR003599">
    <property type="entry name" value="Ig_sub"/>
</dbReference>
<dbReference type="SUPFAM" id="SSF48726">
    <property type="entry name" value="Immunoglobulin"/>
    <property type="match status" value="11"/>
</dbReference>
<evidence type="ECO:0000259" key="6">
    <source>
        <dbReference type="PROSITE" id="PS50835"/>
    </source>
</evidence>
<evidence type="ECO:0000256" key="3">
    <source>
        <dbReference type="ARBA" id="ARBA00022553"/>
    </source>
</evidence>
<dbReference type="Proteomes" id="UP000252519">
    <property type="component" value="Unassembled WGS sequence"/>
</dbReference>
<dbReference type="GO" id="GO:0040017">
    <property type="term" value="P:positive regulation of locomotion"/>
    <property type="evidence" value="ECO:0007669"/>
    <property type="project" value="UniProtKB-ARBA"/>
</dbReference>
<dbReference type="InterPro" id="IPR013783">
    <property type="entry name" value="Ig-like_fold"/>
</dbReference>
<dbReference type="SMART" id="SM00406">
    <property type="entry name" value="IGv"/>
    <property type="match status" value="8"/>
</dbReference>
<dbReference type="InterPro" id="IPR003598">
    <property type="entry name" value="Ig_sub2"/>
</dbReference>
<keyword evidence="2" id="KW-0963">Cytoplasm</keyword>
<evidence type="ECO:0000313" key="7">
    <source>
        <dbReference type="EMBL" id="RCN47218.1"/>
    </source>
</evidence>
<dbReference type="Gene3D" id="2.60.40.10">
    <property type="entry name" value="Immunoglobulins"/>
    <property type="match status" value="11"/>
</dbReference>
<dbReference type="InterPro" id="IPR036179">
    <property type="entry name" value="Ig-like_dom_sf"/>
</dbReference>
<dbReference type="OrthoDB" id="5985519at2759"/>
<keyword evidence="5" id="KW-0393">Immunoglobulin domain</keyword>
<comment type="subcellular location">
    <subcellularLocation>
        <location evidence="1">Cytoplasm</location>
        <location evidence="1">Myofibril</location>
        <location evidence="1">Sarcomere</location>
        <location evidence="1">A band</location>
    </subcellularLocation>
</comment>
<evidence type="ECO:0000256" key="2">
    <source>
        <dbReference type="ARBA" id="ARBA00022490"/>
    </source>
</evidence>
<evidence type="ECO:0000256" key="1">
    <source>
        <dbReference type="ARBA" id="ARBA00004161"/>
    </source>
</evidence>
<feature type="domain" description="Ig-like" evidence="6">
    <location>
        <begin position="480"/>
        <end position="570"/>
    </location>
</feature>
<keyword evidence="3" id="KW-0597">Phosphoprotein</keyword>
<feature type="domain" description="Ig-like" evidence="6">
    <location>
        <begin position="87"/>
        <end position="177"/>
    </location>
</feature>
<feature type="domain" description="Ig-like" evidence="6">
    <location>
        <begin position="774"/>
        <end position="864"/>
    </location>
</feature>
<dbReference type="InterPro" id="IPR052385">
    <property type="entry name" value="Obscurin/Obscurin-like_Reg"/>
</dbReference>
<feature type="domain" description="Ig-like" evidence="6">
    <location>
        <begin position="283"/>
        <end position="373"/>
    </location>
</feature>
<comment type="caution">
    <text evidence="7">The sequence shown here is derived from an EMBL/GenBank/DDBJ whole genome shotgun (WGS) entry which is preliminary data.</text>
</comment>
<accession>A0A368GUE5</accession>
<evidence type="ECO:0000313" key="8">
    <source>
        <dbReference type="Proteomes" id="UP000252519"/>
    </source>
</evidence>
<dbReference type="InterPro" id="IPR013098">
    <property type="entry name" value="Ig_I-set"/>
</dbReference>
<dbReference type="PANTHER" id="PTHR35971">
    <property type="entry name" value="SI:DKEY-31G6.6"/>
    <property type="match status" value="1"/>
</dbReference>
<feature type="domain" description="Ig-like" evidence="6">
    <location>
        <begin position="872"/>
        <end position="962"/>
    </location>
</feature>
<protein>
    <submittedName>
        <fullName evidence="7">Immunoglobulin I-set domain protein</fullName>
    </submittedName>
</protein>
<dbReference type="InterPro" id="IPR013106">
    <property type="entry name" value="Ig_V-set"/>
</dbReference>
<name>A0A368GUE5_ANCCA</name>
<proteinExistence type="predicted"/>
<keyword evidence="8" id="KW-1185">Reference proteome</keyword>
<evidence type="ECO:0000256" key="4">
    <source>
        <dbReference type="ARBA" id="ARBA00023157"/>
    </source>
</evidence>
<dbReference type="SMART" id="SM00408">
    <property type="entry name" value="IGc2"/>
    <property type="match status" value="11"/>
</dbReference>
<dbReference type="AlphaFoldDB" id="A0A368GUE5"/>
<feature type="domain" description="Ig-like" evidence="6">
    <location>
        <begin position="676"/>
        <end position="766"/>
    </location>
</feature>
<feature type="domain" description="Ig-like" evidence="6">
    <location>
        <begin position="970"/>
        <end position="1054"/>
    </location>
</feature>
<keyword evidence="4" id="KW-1015">Disulfide bond</keyword>
<dbReference type="Pfam" id="PF07679">
    <property type="entry name" value="I-set"/>
    <property type="match status" value="11"/>
</dbReference>
<dbReference type="STRING" id="29170.A0A368GUE5"/>